<sequence>MAPNKSFCLKFFVPDKTNILFVISLFSYFILGTAIKACAFDIQEEFPKITLGKELWTAGHEGGSLAEWHADEGGGEFNSGTGNSHVSREQARTGKYSLKMSINTKNDGGHGTRNYRWKELENHTDLIFTQYFFFPHRIDLDPNNDWFNLVQTKAVKYAPGGPDSGPDQINSPHFVLGLKVRGDPGTAGANYLSLSELQKFWGGQSDVFWEAAPGIDLPLNKWVKVQIRIIQDRGEKGRILVWQDDLLIMDTGFRNTLRPEADVNMYSINAYADKTFPSTSIIYVDDLSINLPGSPEVPIPVIAP</sequence>
<evidence type="ECO:0000256" key="1">
    <source>
        <dbReference type="SAM" id="Phobius"/>
    </source>
</evidence>
<gene>
    <name evidence="2" type="ORF">G9Q97_09845</name>
</gene>
<reference evidence="2 3" key="1">
    <citation type="submission" date="2020-03" db="EMBL/GenBank/DDBJ databases">
        <title>Cyclobacterium plantarum sp. nov., a marine bacterium isolated from a coastal-marine wetland.</title>
        <authorList>
            <person name="Sanchez-Porro C."/>
            <person name="Ventosa A."/>
            <person name="Amoozegar M."/>
        </authorList>
    </citation>
    <scope>NUCLEOTIDE SEQUENCE [LARGE SCALE GENOMIC DNA]</scope>
    <source>
        <strain evidence="2 3">GBPx2</strain>
    </source>
</reference>
<keyword evidence="1" id="KW-1133">Transmembrane helix</keyword>
<dbReference type="EMBL" id="JAANYN010000003">
    <property type="protein sequence ID" value="NHE57115.1"/>
    <property type="molecule type" value="Genomic_DNA"/>
</dbReference>
<proteinExistence type="predicted"/>
<feature type="transmembrane region" description="Helical" evidence="1">
    <location>
        <begin position="19"/>
        <end position="39"/>
    </location>
</feature>
<evidence type="ECO:0000313" key="3">
    <source>
        <dbReference type="Proteomes" id="UP000649799"/>
    </source>
</evidence>
<accession>A0ABX0H6Q4</accession>
<keyword evidence="1" id="KW-0812">Transmembrane</keyword>
<keyword evidence="3" id="KW-1185">Reference proteome</keyword>
<keyword evidence="1" id="KW-0472">Membrane</keyword>
<evidence type="ECO:0008006" key="4">
    <source>
        <dbReference type="Google" id="ProtNLM"/>
    </source>
</evidence>
<evidence type="ECO:0000313" key="2">
    <source>
        <dbReference type="EMBL" id="NHE57115.1"/>
    </source>
</evidence>
<comment type="caution">
    <text evidence="2">The sequence shown here is derived from an EMBL/GenBank/DDBJ whole genome shotgun (WGS) entry which is preliminary data.</text>
</comment>
<dbReference type="Gene3D" id="2.60.120.200">
    <property type="match status" value="1"/>
</dbReference>
<dbReference type="RefSeq" id="WP_166146300.1">
    <property type="nucleotide sequence ID" value="NZ_JAANYN010000003.1"/>
</dbReference>
<protein>
    <recommendedName>
        <fullName evidence="4">Polysaccharide lyase</fullName>
    </recommendedName>
</protein>
<name>A0ABX0H6Q4_9BACT</name>
<organism evidence="2 3">
    <name type="scientific">Cyclobacterium plantarum</name>
    <dbReference type="NCBI Taxonomy" id="2716263"/>
    <lineage>
        <taxon>Bacteria</taxon>
        <taxon>Pseudomonadati</taxon>
        <taxon>Bacteroidota</taxon>
        <taxon>Cytophagia</taxon>
        <taxon>Cytophagales</taxon>
        <taxon>Cyclobacteriaceae</taxon>
        <taxon>Cyclobacterium</taxon>
    </lineage>
</organism>
<dbReference type="Proteomes" id="UP000649799">
    <property type="component" value="Unassembled WGS sequence"/>
</dbReference>